<evidence type="ECO:0000259" key="8">
    <source>
        <dbReference type="SMART" id="SM00014"/>
    </source>
</evidence>
<protein>
    <submittedName>
        <fullName evidence="9">Phosphatase PAP2 family protein</fullName>
    </submittedName>
</protein>
<accession>A0A9D1H5B5</accession>
<reference evidence="9" key="1">
    <citation type="submission" date="2020-10" db="EMBL/GenBank/DDBJ databases">
        <authorList>
            <person name="Gilroy R."/>
        </authorList>
    </citation>
    <scope>NUCLEOTIDE SEQUENCE</scope>
    <source>
        <strain evidence="9">ChiBcec7-5410</strain>
    </source>
</reference>
<dbReference type="GO" id="GO:0005886">
    <property type="term" value="C:plasma membrane"/>
    <property type="evidence" value="ECO:0007669"/>
    <property type="project" value="UniProtKB-SubCell"/>
</dbReference>
<proteinExistence type="predicted"/>
<dbReference type="PANTHER" id="PTHR14969">
    <property type="entry name" value="SPHINGOSINE-1-PHOSPHATE PHOSPHOHYDROLASE"/>
    <property type="match status" value="1"/>
</dbReference>
<evidence type="ECO:0000256" key="5">
    <source>
        <dbReference type="ARBA" id="ARBA00022989"/>
    </source>
</evidence>
<reference evidence="9" key="2">
    <citation type="journal article" date="2021" name="PeerJ">
        <title>Extensive microbial diversity within the chicken gut microbiome revealed by metagenomics and culture.</title>
        <authorList>
            <person name="Gilroy R."/>
            <person name="Ravi A."/>
            <person name="Getino M."/>
            <person name="Pursley I."/>
            <person name="Horton D.L."/>
            <person name="Alikhan N.F."/>
            <person name="Baker D."/>
            <person name="Gharbi K."/>
            <person name="Hall N."/>
            <person name="Watson M."/>
            <person name="Adriaenssens E.M."/>
            <person name="Foster-Nyarko E."/>
            <person name="Jarju S."/>
            <person name="Secka A."/>
            <person name="Antonio M."/>
            <person name="Oren A."/>
            <person name="Chaudhuri R.R."/>
            <person name="La Ragione R."/>
            <person name="Hildebrand F."/>
            <person name="Pallen M.J."/>
        </authorList>
    </citation>
    <scope>NUCLEOTIDE SEQUENCE</scope>
    <source>
        <strain evidence="9">ChiBcec7-5410</strain>
    </source>
</reference>
<evidence type="ECO:0000256" key="3">
    <source>
        <dbReference type="ARBA" id="ARBA00022692"/>
    </source>
</evidence>
<evidence type="ECO:0000256" key="2">
    <source>
        <dbReference type="ARBA" id="ARBA00022475"/>
    </source>
</evidence>
<dbReference type="InterPro" id="IPR036938">
    <property type="entry name" value="PAP2/HPO_sf"/>
</dbReference>
<evidence type="ECO:0000256" key="4">
    <source>
        <dbReference type="ARBA" id="ARBA00022801"/>
    </source>
</evidence>
<keyword evidence="4" id="KW-0378">Hydrolase</keyword>
<dbReference type="GO" id="GO:0016787">
    <property type="term" value="F:hydrolase activity"/>
    <property type="evidence" value="ECO:0007669"/>
    <property type="project" value="UniProtKB-KW"/>
</dbReference>
<keyword evidence="2" id="KW-1003">Cell membrane</keyword>
<dbReference type="AlphaFoldDB" id="A0A9D1H5B5"/>
<feature type="transmembrane region" description="Helical" evidence="7">
    <location>
        <begin position="129"/>
        <end position="149"/>
    </location>
</feature>
<evidence type="ECO:0000256" key="7">
    <source>
        <dbReference type="SAM" id="Phobius"/>
    </source>
</evidence>
<evidence type="ECO:0000256" key="1">
    <source>
        <dbReference type="ARBA" id="ARBA00004651"/>
    </source>
</evidence>
<name>A0A9D1H5B5_9FIRM</name>
<feature type="transmembrane region" description="Helical" evidence="7">
    <location>
        <begin position="101"/>
        <end position="122"/>
    </location>
</feature>
<feature type="transmembrane region" description="Helical" evidence="7">
    <location>
        <begin position="155"/>
        <end position="174"/>
    </location>
</feature>
<sequence length="178" mass="19484">MERLLHLDGQILLWIQELRNDWLTAFFTTITHLGDGGVLWIILTVALLIPKKTRKVGITMAIALALTFLTVNLILKPVIARTRPYEVVEGLRLLVNPAHDYSFPSGHSSSSMAAAVAMLGALPHKWKPVGWCAVILAVLICISRLYIGIHYPTDVLCGAAIGLMAACTAVKCFARAKR</sequence>
<dbReference type="SUPFAM" id="SSF48317">
    <property type="entry name" value="Acid phosphatase/Vanadium-dependent haloperoxidase"/>
    <property type="match status" value="1"/>
</dbReference>
<dbReference type="InterPro" id="IPR000326">
    <property type="entry name" value="PAP2/HPO"/>
</dbReference>
<feature type="domain" description="Phosphatidic acid phosphatase type 2/haloperoxidase" evidence="8">
    <location>
        <begin position="56"/>
        <end position="170"/>
    </location>
</feature>
<dbReference type="Gene3D" id="1.20.144.10">
    <property type="entry name" value="Phosphatidic acid phosphatase type 2/haloperoxidase"/>
    <property type="match status" value="2"/>
</dbReference>
<gene>
    <name evidence="9" type="ORF">IAC43_01935</name>
</gene>
<dbReference type="SMART" id="SM00014">
    <property type="entry name" value="acidPPc"/>
    <property type="match status" value="1"/>
</dbReference>
<feature type="transmembrane region" description="Helical" evidence="7">
    <location>
        <begin position="22"/>
        <end position="49"/>
    </location>
</feature>
<dbReference type="PANTHER" id="PTHR14969:SF62">
    <property type="entry name" value="DECAPRENYLPHOSPHORYL-5-PHOSPHORIBOSE PHOSPHATASE RV3807C-RELATED"/>
    <property type="match status" value="1"/>
</dbReference>
<evidence type="ECO:0000313" key="10">
    <source>
        <dbReference type="Proteomes" id="UP000824160"/>
    </source>
</evidence>
<keyword evidence="5 7" id="KW-1133">Transmembrane helix</keyword>
<keyword evidence="3 7" id="KW-0812">Transmembrane</keyword>
<dbReference type="EMBL" id="DVLW01000050">
    <property type="protein sequence ID" value="HIT93923.1"/>
    <property type="molecule type" value="Genomic_DNA"/>
</dbReference>
<feature type="transmembrane region" description="Helical" evidence="7">
    <location>
        <begin position="56"/>
        <end position="75"/>
    </location>
</feature>
<dbReference type="Proteomes" id="UP000824160">
    <property type="component" value="Unassembled WGS sequence"/>
</dbReference>
<evidence type="ECO:0000256" key="6">
    <source>
        <dbReference type="ARBA" id="ARBA00023136"/>
    </source>
</evidence>
<evidence type="ECO:0000313" key="9">
    <source>
        <dbReference type="EMBL" id="HIT93923.1"/>
    </source>
</evidence>
<organism evidence="9 10">
    <name type="scientific">Candidatus Faecivivens stercoripullorum</name>
    <dbReference type="NCBI Taxonomy" id="2840805"/>
    <lineage>
        <taxon>Bacteria</taxon>
        <taxon>Bacillati</taxon>
        <taxon>Bacillota</taxon>
        <taxon>Clostridia</taxon>
        <taxon>Eubacteriales</taxon>
        <taxon>Oscillospiraceae</taxon>
        <taxon>Oscillospiraceae incertae sedis</taxon>
        <taxon>Candidatus Faecivivens</taxon>
    </lineage>
</organism>
<comment type="caution">
    <text evidence="9">The sequence shown here is derived from an EMBL/GenBank/DDBJ whole genome shotgun (WGS) entry which is preliminary data.</text>
</comment>
<keyword evidence="6 7" id="KW-0472">Membrane</keyword>
<dbReference type="Pfam" id="PF01569">
    <property type="entry name" value="PAP2"/>
    <property type="match status" value="1"/>
</dbReference>
<comment type="subcellular location">
    <subcellularLocation>
        <location evidence="1">Cell membrane</location>
        <topology evidence="1">Multi-pass membrane protein</topology>
    </subcellularLocation>
</comment>